<dbReference type="GO" id="GO:0012505">
    <property type="term" value="C:endomembrane system"/>
    <property type="evidence" value="ECO:0007669"/>
    <property type="project" value="UniProtKB-SubCell"/>
</dbReference>
<dbReference type="GO" id="GO:0016020">
    <property type="term" value="C:membrane"/>
    <property type="evidence" value="ECO:0007669"/>
    <property type="project" value="InterPro"/>
</dbReference>
<keyword evidence="7 15" id="KW-0808">Transferase</keyword>
<dbReference type="InterPro" id="IPR043130">
    <property type="entry name" value="CDP-OH_PTrfase_TM_dom"/>
</dbReference>
<dbReference type="EMBL" id="CP004121">
    <property type="protein sequence ID" value="AGF55550.1"/>
    <property type="molecule type" value="Genomic_DNA"/>
</dbReference>
<dbReference type="InterPro" id="IPR000462">
    <property type="entry name" value="CDP-OH_P_trans"/>
</dbReference>
<dbReference type="STRING" id="36745.CLSAP_17080"/>
<dbReference type="KEGG" id="csr:Cspa_c17800"/>
<dbReference type="NCBIfam" id="TIGR00473">
    <property type="entry name" value="pssA"/>
    <property type="match status" value="1"/>
</dbReference>
<feature type="transmembrane region" description="Helical" evidence="16">
    <location>
        <begin position="92"/>
        <end position="112"/>
    </location>
</feature>
<keyword evidence="6" id="KW-0444">Lipid biosynthesis</keyword>
<evidence type="ECO:0000256" key="5">
    <source>
        <dbReference type="ARBA" id="ARBA00017171"/>
    </source>
</evidence>
<dbReference type="InterPro" id="IPR004533">
    <property type="entry name" value="CDP-diaglyc--ser_O-PTrfase"/>
</dbReference>
<dbReference type="GO" id="GO:0003882">
    <property type="term" value="F:CDP-diacylglycerol-serine O-phosphatidyltransferase activity"/>
    <property type="evidence" value="ECO:0007669"/>
    <property type="project" value="UniProtKB-EC"/>
</dbReference>
<feature type="transmembrane region" description="Helical" evidence="16">
    <location>
        <begin position="119"/>
        <end position="141"/>
    </location>
</feature>
<keyword evidence="13" id="KW-1208">Phospholipid metabolism</keyword>
<dbReference type="Pfam" id="PF01066">
    <property type="entry name" value="CDP-OH_P_transf"/>
    <property type="match status" value="1"/>
</dbReference>
<comment type="subcellular location">
    <subcellularLocation>
        <location evidence="2">Endomembrane system</location>
        <topology evidence="2">Multi-pass membrane protein</topology>
    </subcellularLocation>
</comment>
<evidence type="ECO:0000256" key="11">
    <source>
        <dbReference type="ARBA" id="ARBA00023136"/>
    </source>
</evidence>
<evidence type="ECO:0000256" key="13">
    <source>
        <dbReference type="ARBA" id="ARBA00023264"/>
    </source>
</evidence>
<dbReference type="PANTHER" id="PTHR14269">
    <property type="entry name" value="CDP-DIACYLGLYCEROL--GLYCEROL-3-PHOSPHATE 3-PHOSPHATIDYLTRANSFERASE-RELATED"/>
    <property type="match status" value="1"/>
</dbReference>
<dbReference type="GO" id="GO:0008654">
    <property type="term" value="P:phospholipid biosynthetic process"/>
    <property type="evidence" value="ECO:0007669"/>
    <property type="project" value="UniProtKB-KW"/>
</dbReference>
<evidence type="ECO:0000256" key="12">
    <source>
        <dbReference type="ARBA" id="ARBA00023209"/>
    </source>
</evidence>
<evidence type="ECO:0000256" key="7">
    <source>
        <dbReference type="ARBA" id="ARBA00022679"/>
    </source>
</evidence>
<dbReference type="PATRIC" id="fig|931276.5.peg.1759"/>
<dbReference type="PROSITE" id="PS00379">
    <property type="entry name" value="CDP_ALCOHOL_P_TRANSF"/>
    <property type="match status" value="1"/>
</dbReference>
<dbReference type="OrthoDB" id="9777147at2"/>
<feature type="transmembrane region" description="Helical" evidence="16">
    <location>
        <begin position="5"/>
        <end position="23"/>
    </location>
</feature>
<feature type="transmembrane region" description="Helical" evidence="16">
    <location>
        <begin position="147"/>
        <end position="165"/>
    </location>
</feature>
<gene>
    <name evidence="17" type="primary">pssA</name>
    <name evidence="17" type="ORF">Cspa_c17800</name>
</gene>
<evidence type="ECO:0000313" key="17">
    <source>
        <dbReference type="EMBL" id="AGF55550.1"/>
    </source>
</evidence>
<dbReference type="HOGENOM" id="CLU_049944_3_2_9"/>
<evidence type="ECO:0000256" key="9">
    <source>
        <dbReference type="ARBA" id="ARBA00022989"/>
    </source>
</evidence>
<keyword evidence="8 16" id="KW-0812">Transmembrane</keyword>
<keyword evidence="9 16" id="KW-1133">Transmembrane helix</keyword>
<evidence type="ECO:0000256" key="6">
    <source>
        <dbReference type="ARBA" id="ARBA00022516"/>
    </source>
</evidence>
<dbReference type="InterPro" id="IPR048254">
    <property type="entry name" value="CDP_ALCOHOL_P_TRANSF_CS"/>
</dbReference>
<evidence type="ECO:0000256" key="15">
    <source>
        <dbReference type="RuleBase" id="RU003750"/>
    </source>
</evidence>
<accession>M1LRI3</accession>
<keyword evidence="12" id="KW-0594">Phospholipid biosynthesis</keyword>
<protein>
    <recommendedName>
        <fullName evidence="5">CDP-diacylglycerol--serine O-phosphatidyltransferase</fullName>
        <ecNumber evidence="4">2.7.8.8</ecNumber>
    </recommendedName>
    <alternativeName>
        <fullName evidence="14">Phosphatidylserine synthase</fullName>
    </alternativeName>
</protein>
<keyword evidence="11 16" id="KW-0472">Membrane</keyword>
<evidence type="ECO:0000313" key="18">
    <source>
        <dbReference type="Proteomes" id="UP000011728"/>
    </source>
</evidence>
<evidence type="ECO:0000256" key="8">
    <source>
        <dbReference type="ARBA" id="ARBA00022692"/>
    </source>
</evidence>
<keyword evidence="18" id="KW-1185">Reference proteome</keyword>
<name>M1LRI3_9CLOT</name>
<comment type="catalytic activity">
    <reaction evidence="1">
        <text>a CDP-1,2-diacyl-sn-glycerol + L-serine = a 1,2-diacyl-sn-glycero-3-phospho-L-serine + CMP + H(+)</text>
        <dbReference type="Rhea" id="RHEA:16913"/>
        <dbReference type="ChEBI" id="CHEBI:15378"/>
        <dbReference type="ChEBI" id="CHEBI:33384"/>
        <dbReference type="ChEBI" id="CHEBI:57262"/>
        <dbReference type="ChEBI" id="CHEBI:58332"/>
        <dbReference type="ChEBI" id="CHEBI:60377"/>
        <dbReference type="EC" id="2.7.8.8"/>
    </reaction>
</comment>
<dbReference type="InterPro" id="IPR050324">
    <property type="entry name" value="CDP-alcohol_PTase-I"/>
</dbReference>
<evidence type="ECO:0000256" key="3">
    <source>
        <dbReference type="ARBA" id="ARBA00010441"/>
    </source>
</evidence>
<organism evidence="17 18">
    <name type="scientific">Clostridium saccharoperbutylacetonicum N1-4(HMT)</name>
    <dbReference type="NCBI Taxonomy" id="931276"/>
    <lineage>
        <taxon>Bacteria</taxon>
        <taxon>Bacillati</taxon>
        <taxon>Bacillota</taxon>
        <taxon>Clostridia</taxon>
        <taxon>Eubacteriales</taxon>
        <taxon>Clostridiaceae</taxon>
        <taxon>Clostridium</taxon>
    </lineage>
</organism>
<reference evidence="17 18" key="1">
    <citation type="submission" date="2013-02" db="EMBL/GenBank/DDBJ databases">
        <title>Genome sequence of Clostridium saccharoperbutylacetonicum N1-4(HMT).</title>
        <authorList>
            <person name="Poehlein A."/>
            <person name="Daniel R."/>
        </authorList>
    </citation>
    <scope>NUCLEOTIDE SEQUENCE [LARGE SCALE GENOMIC DNA]</scope>
    <source>
        <strain evidence="18">N1-4(HMT)</strain>
    </source>
</reference>
<dbReference type="RefSeq" id="WP_015391871.1">
    <property type="nucleotide sequence ID" value="NC_020291.1"/>
</dbReference>
<evidence type="ECO:0000256" key="2">
    <source>
        <dbReference type="ARBA" id="ARBA00004127"/>
    </source>
</evidence>
<sequence>MLKKYIPNILTFMNLSFGILSIIEVFNKNFSRGALFIIAAALIDRYDGRIARYFKVSSEIGKELDSLADLISFGVAPAILIFSKYIFGFQAFGVIGIISAQAYIICGCYRLAKYNVSEFNGTFTGIPITIAGLILALFSLFVPKNNVFVIILSVILMSVLAYLMIAKFKLKKI</sequence>
<dbReference type="PANTHER" id="PTHR14269:SF61">
    <property type="entry name" value="CDP-DIACYLGLYCEROL--SERINE O-PHOSPHATIDYLTRANSFERASE"/>
    <property type="match status" value="1"/>
</dbReference>
<dbReference type="Gene3D" id="1.20.120.1760">
    <property type="match status" value="1"/>
</dbReference>
<evidence type="ECO:0000256" key="4">
    <source>
        <dbReference type="ARBA" id="ARBA00013174"/>
    </source>
</evidence>
<proteinExistence type="inferred from homology"/>
<evidence type="ECO:0000256" key="14">
    <source>
        <dbReference type="ARBA" id="ARBA00032361"/>
    </source>
</evidence>
<dbReference type="eggNOG" id="COG1183">
    <property type="taxonomic scope" value="Bacteria"/>
</dbReference>
<dbReference type="EC" id="2.7.8.8" evidence="4"/>
<evidence type="ECO:0000256" key="16">
    <source>
        <dbReference type="SAM" id="Phobius"/>
    </source>
</evidence>
<keyword evidence="10" id="KW-0443">Lipid metabolism</keyword>
<comment type="similarity">
    <text evidence="3 15">Belongs to the CDP-alcohol phosphatidyltransferase class-I family.</text>
</comment>
<dbReference type="Proteomes" id="UP000011728">
    <property type="component" value="Chromosome"/>
</dbReference>
<dbReference type="AlphaFoldDB" id="M1LRI3"/>
<evidence type="ECO:0000256" key="10">
    <source>
        <dbReference type="ARBA" id="ARBA00023098"/>
    </source>
</evidence>
<evidence type="ECO:0000256" key="1">
    <source>
        <dbReference type="ARBA" id="ARBA00000287"/>
    </source>
</evidence>